<reference evidence="2 3" key="1">
    <citation type="submission" date="2013-04" db="EMBL/GenBank/DDBJ databases">
        <title>Draft genome of the heavy metal tolerant bacterium Lysinibacillus sphaericus strain OT4b.31.</title>
        <authorList>
            <person name="Pena-Montenegro T.D."/>
            <person name="Dussan J."/>
        </authorList>
    </citation>
    <scope>NUCLEOTIDE SEQUENCE [LARGE SCALE GENOMIC DNA]</scope>
    <source>
        <strain evidence="2 3">OT4b.31</strain>
    </source>
</reference>
<organism evidence="2 3">
    <name type="scientific">Lysinibacillus sphaericus OT4b.31</name>
    <dbReference type="NCBI Taxonomy" id="1285586"/>
    <lineage>
        <taxon>Bacteria</taxon>
        <taxon>Bacillati</taxon>
        <taxon>Bacillota</taxon>
        <taxon>Bacilli</taxon>
        <taxon>Bacillales</taxon>
        <taxon>Bacillaceae</taxon>
        <taxon>Lysinibacillus</taxon>
    </lineage>
</organism>
<accession>R7Z7R9</accession>
<name>R7Z7R9_LYSSH</name>
<keyword evidence="1" id="KW-0812">Transmembrane</keyword>
<feature type="transmembrane region" description="Helical" evidence="1">
    <location>
        <begin position="145"/>
        <end position="178"/>
    </location>
</feature>
<keyword evidence="1" id="KW-0472">Membrane</keyword>
<dbReference type="RefSeq" id="WP_010861479.1">
    <property type="nucleotide sequence ID" value="NZ_KB933443.1"/>
</dbReference>
<dbReference type="AlphaFoldDB" id="R7Z7R9"/>
<sequence length="330" mass="35384">MHTTIDIDLKLKQGFRSLFPDYATKLEKASSQEEINKLQTIFIEERKQALADALGKDITELEASDQTAAIPLKKETYEILVNATGDDIKRQLHVIIDGLERLKGLEKDDAGIVTAQILLSGVLGIGFLSTSTVVAKLAVGAAEAIAALAGVTAATVGVVVAVAALVIVAIIIPIIYFMKKPANAIVLLINELDKPLTFVSDHNVHGKPMLMTTPIPEGVEIPGVAKYPVAGLIATEKRDSALVGTQYGFTMQYGSTGTNFSFGVECPLTSLSTDNNCYCAIDESAKTVAERTSNKNKQFWEAEKDGLKLSIRCNSGSGSIAYYVARAYRA</sequence>
<comment type="caution">
    <text evidence="2">The sequence shown here is derived from an EMBL/GenBank/DDBJ whole genome shotgun (WGS) entry which is preliminary data.</text>
</comment>
<evidence type="ECO:0000256" key="1">
    <source>
        <dbReference type="SAM" id="Phobius"/>
    </source>
</evidence>
<proteinExistence type="predicted"/>
<protein>
    <submittedName>
        <fullName evidence="2">Uncharacterized protein</fullName>
    </submittedName>
</protein>
<gene>
    <name evidence="2" type="ORF">H131_22957</name>
</gene>
<dbReference type="OrthoDB" id="2729623at2"/>
<dbReference type="eggNOG" id="ENOG5030EW2">
    <property type="taxonomic scope" value="Bacteria"/>
</dbReference>
<dbReference type="EMBL" id="AQPX01000068">
    <property type="protein sequence ID" value="EON70143.1"/>
    <property type="molecule type" value="Genomic_DNA"/>
</dbReference>
<evidence type="ECO:0000313" key="2">
    <source>
        <dbReference type="EMBL" id="EON70143.1"/>
    </source>
</evidence>
<evidence type="ECO:0000313" key="3">
    <source>
        <dbReference type="Proteomes" id="UP000013911"/>
    </source>
</evidence>
<dbReference type="HOGENOM" id="CLU_841455_0_0_9"/>
<feature type="transmembrane region" description="Helical" evidence="1">
    <location>
        <begin position="117"/>
        <end position="139"/>
    </location>
</feature>
<dbReference type="PATRIC" id="fig|1285586.5.peg.4783"/>
<keyword evidence="1" id="KW-1133">Transmembrane helix</keyword>
<dbReference type="Proteomes" id="UP000013911">
    <property type="component" value="Unassembled WGS sequence"/>
</dbReference>